<evidence type="ECO:0000313" key="2">
    <source>
        <dbReference type="Proteomes" id="UP000014155"/>
    </source>
</evidence>
<proteinExistence type="predicted"/>
<dbReference type="STRING" id="1195236.CTER_1196"/>
<dbReference type="Proteomes" id="UP000014155">
    <property type="component" value="Unassembled WGS sequence"/>
</dbReference>
<protein>
    <submittedName>
        <fullName evidence="1">Uncharacterized protein</fullName>
    </submittedName>
</protein>
<comment type="caution">
    <text evidence="1">The sequence shown here is derived from an EMBL/GenBank/DDBJ whole genome shotgun (WGS) entry which is preliminary data.</text>
</comment>
<dbReference type="PATRIC" id="fig|1195236.3.peg.1501"/>
<dbReference type="EMBL" id="AORV01000025">
    <property type="protein sequence ID" value="EMS72933.1"/>
    <property type="molecule type" value="Genomic_DNA"/>
</dbReference>
<gene>
    <name evidence="1" type="ORF">CTER_1196</name>
</gene>
<sequence>MKSNVIYGNDMTIWGEFQEDCAGFNMKSLNLPAPWDYIYQNRGILLKVDQYGPVYTQAYPPGDVMLFKRESD</sequence>
<keyword evidence="2" id="KW-1185">Reference proteome</keyword>
<name>S0FWL3_RUMCE</name>
<accession>S0FWL3</accession>
<dbReference type="RefSeq" id="WP_004624683.1">
    <property type="nucleotide sequence ID" value="NZ_AORV01000025.1"/>
</dbReference>
<dbReference type="AlphaFoldDB" id="S0FWL3"/>
<reference evidence="1 2" key="1">
    <citation type="journal article" date="2013" name="Genome Announc.">
        <title>Draft Genome Sequence of the Cellulolytic, Mesophilic, Anaerobic Bacterium Clostridium termitidis Strain CT1112 (DSM 5398).</title>
        <authorList>
            <person name="Lal S."/>
            <person name="Ramachandran U."/>
            <person name="Zhang X."/>
            <person name="Munir R."/>
            <person name="Sparling R."/>
            <person name="Levin D.B."/>
        </authorList>
    </citation>
    <scope>NUCLEOTIDE SEQUENCE [LARGE SCALE GENOMIC DNA]</scope>
    <source>
        <strain evidence="1 2">CT1112</strain>
    </source>
</reference>
<evidence type="ECO:0000313" key="1">
    <source>
        <dbReference type="EMBL" id="EMS72933.1"/>
    </source>
</evidence>
<organism evidence="1 2">
    <name type="scientific">Ruminiclostridium cellobioparum subsp. termitidis CT1112</name>
    <dbReference type="NCBI Taxonomy" id="1195236"/>
    <lineage>
        <taxon>Bacteria</taxon>
        <taxon>Bacillati</taxon>
        <taxon>Bacillota</taxon>
        <taxon>Clostridia</taxon>
        <taxon>Eubacteriales</taxon>
        <taxon>Oscillospiraceae</taxon>
        <taxon>Ruminiclostridium</taxon>
    </lineage>
</organism>